<proteinExistence type="predicted"/>
<dbReference type="AlphaFoldDB" id="A0A8T9AVH5"/>
<organism evidence="1 2">
    <name type="scientific">Mesorhizobium intechi</name>
    <dbReference type="NCBI Taxonomy" id="537601"/>
    <lineage>
        <taxon>Bacteria</taxon>
        <taxon>Pseudomonadati</taxon>
        <taxon>Pseudomonadota</taxon>
        <taxon>Alphaproteobacteria</taxon>
        <taxon>Hyphomicrobiales</taxon>
        <taxon>Phyllobacteriaceae</taxon>
        <taxon>Mesorhizobium</taxon>
    </lineage>
</organism>
<comment type="caution">
    <text evidence="1">The sequence shown here is derived from an EMBL/GenBank/DDBJ whole genome shotgun (WGS) entry which is preliminary data.</text>
</comment>
<name>A0A8T9AVH5_9HYPH</name>
<evidence type="ECO:0000313" key="2">
    <source>
        <dbReference type="Proteomes" id="UP000235507"/>
    </source>
</evidence>
<keyword evidence="2" id="KW-1185">Reference proteome</keyword>
<dbReference type="EMBL" id="PNOT02000044">
    <property type="protein sequence ID" value="TSE13463.1"/>
    <property type="molecule type" value="Genomic_DNA"/>
</dbReference>
<gene>
    <name evidence="1" type="ORF">C1D09_003885</name>
</gene>
<dbReference type="Proteomes" id="UP000235507">
    <property type="component" value="Unassembled WGS sequence"/>
</dbReference>
<evidence type="ECO:0000313" key="1">
    <source>
        <dbReference type="EMBL" id="TSE13463.1"/>
    </source>
</evidence>
<sequence length="67" mass="7331">MKTLAARVVALEQRTPTMTRVGPAYAVQPGEIAYAREIQLGDQTFRVLVVDDDAVATGKQRKGRSTK</sequence>
<accession>A0A8T9AVH5</accession>
<reference evidence="1" key="1">
    <citation type="submission" date="2019-07" db="EMBL/GenBank/DDBJ databases">
        <title>Mesorhizobum intechiensis sp. nov. isolated from nodules of Lotus tenuis growing in lowlands of the Flooding Pampa, Argentina.</title>
        <authorList>
            <person name="Estrella M.J."/>
            <person name="Torres Tejerizo G.A."/>
            <person name="Cumpa Velazquez L.M."/>
            <person name="Fontana F."/>
            <person name="Hansen L."/>
            <person name="Pistorio M."/>
            <person name="Sannazzaro A.I."/>
        </authorList>
    </citation>
    <scope>NUCLEOTIDE SEQUENCE</scope>
    <source>
        <strain evidence="1">BD68</strain>
    </source>
</reference>
<protein>
    <submittedName>
        <fullName evidence="1">Uncharacterized protein</fullName>
    </submittedName>
</protein>
<dbReference type="RefSeq" id="WP_143973078.1">
    <property type="nucleotide sequence ID" value="NZ_PNOT02000044.1"/>
</dbReference>